<reference evidence="2" key="1">
    <citation type="journal article" date="2023" name="Nat. Plants">
        <title>Single-cell RNA sequencing provides a high-resolution roadmap for understanding the multicellular compartmentation of specialized metabolism.</title>
        <authorList>
            <person name="Sun S."/>
            <person name="Shen X."/>
            <person name="Li Y."/>
            <person name="Li Y."/>
            <person name="Wang S."/>
            <person name="Li R."/>
            <person name="Zhang H."/>
            <person name="Shen G."/>
            <person name="Guo B."/>
            <person name="Wei J."/>
            <person name="Xu J."/>
            <person name="St-Pierre B."/>
            <person name="Chen S."/>
            <person name="Sun C."/>
        </authorList>
    </citation>
    <scope>NUCLEOTIDE SEQUENCE [LARGE SCALE GENOMIC DNA]</scope>
</reference>
<accession>A0ACC0ASY2</accession>
<dbReference type="EMBL" id="CM044705">
    <property type="protein sequence ID" value="KAI5663741.1"/>
    <property type="molecule type" value="Genomic_DNA"/>
</dbReference>
<protein>
    <submittedName>
        <fullName evidence="1">Uncharacterized protein</fullName>
    </submittedName>
</protein>
<sequence>MIRNTGYDNTKKRERRLSIGRSKSSISLHLAIVATPGMRRIKFGSLRPKRTSCGSATFPVFVLLRKPLRPELERPPRSLMMRIVRTIKSSGRYADELAHQRASIDRQEVMLARLCSKFMPHQDSSGGDGADFVSSVFGDVKGPLTTDSRFKAQREKEDKDLLAMFYIMNSQHPRVAAHAIHNEHKNKVPQAHPMVIKMYRRKQTPRTMPLPLALPLSYDLTGAQ</sequence>
<proteinExistence type="predicted"/>
<dbReference type="Proteomes" id="UP001060085">
    <property type="component" value="Linkage Group LG05"/>
</dbReference>
<keyword evidence="2" id="KW-1185">Reference proteome</keyword>
<name>A0ACC0ASY2_CATRO</name>
<comment type="caution">
    <text evidence="1">The sequence shown here is derived from an EMBL/GenBank/DDBJ whole genome shotgun (WGS) entry which is preliminary data.</text>
</comment>
<gene>
    <name evidence="1" type="ORF">M9H77_23064</name>
</gene>
<organism evidence="1 2">
    <name type="scientific">Catharanthus roseus</name>
    <name type="common">Madagascar periwinkle</name>
    <name type="synonym">Vinca rosea</name>
    <dbReference type="NCBI Taxonomy" id="4058"/>
    <lineage>
        <taxon>Eukaryota</taxon>
        <taxon>Viridiplantae</taxon>
        <taxon>Streptophyta</taxon>
        <taxon>Embryophyta</taxon>
        <taxon>Tracheophyta</taxon>
        <taxon>Spermatophyta</taxon>
        <taxon>Magnoliopsida</taxon>
        <taxon>eudicotyledons</taxon>
        <taxon>Gunneridae</taxon>
        <taxon>Pentapetalae</taxon>
        <taxon>asterids</taxon>
        <taxon>lamiids</taxon>
        <taxon>Gentianales</taxon>
        <taxon>Apocynaceae</taxon>
        <taxon>Rauvolfioideae</taxon>
        <taxon>Vinceae</taxon>
        <taxon>Catharanthinae</taxon>
        <taxon>Catharanthus</taxon>
    </lineage>
</organism>
<evidence type="ECO:0000313" key="2">
    <source>
        <dbReference type="Proteomes" id="UP001060085"/>
    </source>
</evidence>
<evidence type="ECO:0000313" key="1">
    <source>
        <dbReference type="EMBL" id="KAI5663741.1"/>
    </source>
</evidence>